<gene>
    <name evidence="1" type="ordered locus">wcw_0018</name>
</gene>
<proteinExistence type="predicted"/>
<accession>D6YTD4</accession>
<dbReference type="Proteomes" id="UP000001505">
    <property type="component" value="Chromosome"/>
</dbReference>
<dbReference type="EMBL" id="CP001928">
    <property type="protein sequence ID" value="ADI37395.1"/>
    <property type="molecule type" value="Genomic_DNA"/>
</dbReference>
<dbReference type="AlphaFoldDB" id="D6YTD4"/>
<dbReference type="KEGG" id="wch:wcw_0018"/>
<name>D6YTD4_WADCW</name>
<protein>
    <submittedName>
        <fullName evidence="1">Uncharacterized protein</fullName>
    </submittedName>
</protein>
<sequence>MWFDIREASGGHVFVGAHRSCEGMKINHKKVYRIGF</sequence>
<organism evidence="1 2">
    <name type="scientific">Waddlia chondrophila (strain ATCC VR-1470 / WSU 86-1044)</name>
    <dbReference type="NCBI Taxonomy" id="716544"/>
    <lineage>
        <taxon>Bacteria</taxon>
        <taxon>Pseudomonadati</taxon>
        <taxon>Chlamydiota</taxon>
        <taxon>Chlamydiia</taxon>
        <taxon>Parachlamydiales</taxon>
        <taxon>Waddliaceae</taxon>
        <taxon>Waddlia</taxon>
    </lineage>
</organism>
<evidence type="ECO:0000313" key="2">
    <source>
        <dbReference type="Proteomes" id="UP000001505"/>
    </source>
</evidence>
<reference evidence="1 2" key="1">
    <citation type="journal article" date="2010" name="PLoS ONE">
        <title>The Waddlia genome: a window into chlamydial biology.</title>
        <authorList>
            <person name="Bertelli C."/>
            <person name="Collyn F."/>
            <person name="Croxatto A."/>
            <person name="Ruckert C."/>
            <person name="Polkinghorne A."/>
            <person name="Kebbi-Beghdadi C."/>
            <person name="Goesmann A."/>
            <person name="Vaughan L."/>
            <person name="Greub G."/>
        </authorList>
    </citation>
    <scope>NUCLEOTIDE SEQUENCE [LARGE SCALE GENOMIC DNA]</scope>
    <source>
        <strain evidence="2">ATCC VR-1470 / WSU 86-1044</strain>
    </source>
</reference>
<dbReference type="HOGENOM" id="CLU_3359190_0_0_0"/>
<evidence type="ECO:0000313" key="1">
    <source>
        <dbReference type="EMBL" id="ADI37395.1"/>
    </source>
</evidence>
<keyword evidence="2" id="KW-1185">Reference proteome</keyword>